<gene>
    <name evidence="1" type="ORF">MANES_18G022000v8</name>
</gene>
<comment type="caution">
    <text evidence="1">The sequence shown here is derived from an EMBL/GenBank/DDBJ whole genome shotgun (WGS) entry which is preliminary data.</text>
</comment>
<dbReference type="Proteomes" id="UP000091857">
    <property type="component" value="Chromosome 18"/>
</dbReference>
<reference evidence="2" key="1">
    <citation type="journal article" date="2016" name="Nat. Biotechnol.">
        <title>Sequencing wild and cultivated cassava and related species reveals extensive interspecific hybridization and genetic diversity.</title>
        <authorList>
            <person name="Bredeson J.V."/>
            <person name="Lyons J.B."/>
            <person name="Prochnik S.E."/>
            <person name="Wu G.A."/>
            <person name="Ha C.M."/>
            <person name="Edsinger-Gonzales E."/>
            <person name="Grimwood J."/>
            <person name="Schmutz J."/>
            <person name="Rabbi I.Y."/>
            <person name="Egesi C."/>
            <person name="Nauluvula P."/>
            <person name="Lebot V."/>
            <person name="Ndunguru J."/>
            <person name="Mkamilo G."/>
            <person name="Bart R.S."/>
            <person name="Setter T.L."/>
            <person name="Gleadow R.M."/>
            <person name="Kulakow P."/>
            <person name="Ferguson M.E."/>
            <person name="Rounsley S."/>
            <person name="Rokhsar D.S."/>
        </authorList>
    </citation>
    <scope>NUCLEOTIDE SEQUENCE [LARGE SCALE GENOMIC DNA]</scope>
    <source>
        <strain evidence="2">cv. AM560-2</strain>
    </source>
</reference>
<dbReference type="EMBL" id="CM004404">
    <property type="protein sequence ID" value="KAG8632432.1"/>
    <property type="molecule type" value="Genomic_DNA"/>
</dbReference>
<keyword evidence="2" id="KW-1185">Reference proteome</keyword>
<organism evidence="1 2">
    <name type="scientific">Manihot esculenta</name>
    <name type="common">Cassava</name>
    <name type="synonym">Jatropha manihot</name>
    <dbReference type="NCBI Taxonomy" id="3983"/>
    <lineage>
        <taxon>Eukaryota</taxon>
        <taxon>Viridiplantae</taxon>
        <taxon>Streptophyta</taxon>
        <taxon>Embryophyta</taxon>
        <taxon>Tracheophyta</taxon>
        <taxon>Spermatophyta</taxon>
        <taxon>Magnoliopsida</taxon>
        <taxon>eudicotyledons</taxon>
        <taxon>Gunneridae</taxon>
        <taxon>Pentapetalae</taxon>
        <taxon>rosids</taxon>
        <taxon>fabids</taxon>
        <taxon>Malpighiales</taxon>
        <taxon>Euphorbiaceae</taxon>
        <taxon>Crotonoideae</taxon>
        <taxon>Manihoteae</taxon>
        <taxon>Manihot</taxon>
    </lineage>
</organism>
<sequence length="847" mass="93665">MGTNSVSKLLTIILMALFMGSEMIQCSVTYDKKSIIINGQRRILISGSIHYPRSTPEMWEDLIQKAKDGGLDAIDTYVFWDVHEPSPGNYNFEGRYDLVRFMKTIQKVGLYAHLRIGPYVCAEWNFGGFPVWLKYVPGISFRTDNEPFKVAMQGFTQKIVQMMKNEKLFASQGGPIILSQIENEYGPEDKALGSAGHAYINWAAKMAVGLNTGVPWVMCKEDDAPDPVINACNGFYCDAFSPNKPYKPTLWTEAWSGWFTEFGGPIHQRPVQDLAFAVARFIQKGGSYLNYYMYHGGTNFGRSAGGPFITTSYDYDAPLDEYGLIREPKYGHLKELHRAIKLCEHALISSDPRVTSLGTYQQAHIFSSGKGSCAAFLSNYHANSAARVMFNNMHYDLPPWSISILPDCRRVVFNTARVGAQTSHMQMLPTGSELLSWESYDEDISSLAYSTRITSQGLLEQINVTRDSSDYLWYLTSVDISPSEAFLQNGQKPSLTVQSAGHGLHVFINGQYSGSAFGTREDRQITFTGPVNLRAGTNRISLLSIAVGLPNVGLHYETWKTGIQGPVILNGLNQGKKDLTWQKWSYQVGLKGEEMNLVSPNGASSVDWIQGSVASNQGQLLKWHKAYFDAPRGNEPLALDMRSMGKGQVWINGQSIGRYWMAYAKGDCSGCSYAGTYRPPKCQLGCGQPTQRWYHVPRSWLKPTKNLLVLFEELGGDASKISLVKRSITSVCADANEHHPAIEDYHTESNGESARLHHAKVHLRCAPGQSISAIKFASFGTPSGTCGSFQQGTCHAPNTHSVIEKKCVGQESCMVTISSSNFGPDPCPNVLKKLSVEAVCSTMSTAD</sequence>
<accession>A0ACB7FX34</accession>
<evidence type="ECO:0000313" key="1">
    <source>
        <dbReference type="EMBL" id="KAG8632432.1"/>
    </source>
</evidence>
<proteinExistence type="predicted"/>
<protein>
    <submittedName>
        <fullName evidence="1">Uncharacterized protein</fullName>
    </submittedName>
</protein>
<evidence type="ECO:0000313" key="2">
    <source>
        <dbReference type="Proteomes" id="UP000091857"/>
    </source>
</evidence>
<name>A0ACB7FX34_MANES</name>